<gene>
    <name evidence="1" type="ORF">Lwal_0750</name>
</gene>
<dbReference type="EMBL" id="LNZB01000015">
    <property type="protein sequence ID" value="KTD82273.1"/>
    <property type="molecule type" value="Genomic_DNA"/>
</dbReference>
<dbReference type="STRING" id="66969.Lwal_0750"/>
<keyword evidence="2" id="KW-1185">Reference proteome</keyword>
<sequence>MYDNLSLYYLNKMGIIPWINRAKPSKTSPICDSKIEKMFVIMPSQCNTKSKYLLKQIESFVDLDENRVEHITYNDQILSLVVDGYLNRMLLGVLCFDSNTSLSEKLKPFVDQNLLFIDLESLISFPKMKKQAFADLVQFKENAWSRLKENGV</sequence>
<dbReference type="Proteomes" id="UP000054729">
    <property type="component" value="Unassembled WGS sequence"/>
</dbReference>
<organism evidence="1 2">
    <name type="scientific">Legionella waltersii</name>
    <dbReference type="NCBI Taxonomy" id="66969"/>
    <lineage>
        <taxon>Bacteria</taxon>
        <taxon>Pseudomonadati</taxon>
        <taxon>Pseudomonadota</taxon>
        <taxon>Gammaproteobacteria</taxon>
        <taxon>Legionellales</taxon>
        <taxon>Legionellaceae</taxon>
        <taxon>Legionella</taxon>
    </lineage>
</organism>
<evidence type="ECO:0000313" key="2">
    <source>
        <dbReference type="Proteomes" id="UP000054729"/>
    </source>
</evidence>
<evidence type="ECO:0000313" key="1">
    <source>
        <dbReference type="EMBL" id="KTD82273.1"/>
    </source>
</evidence>
<proteinExistence type="predicted"/>
<protein>
    <submittedName>
        <fullName evidence="1">Uncharacterized protein</fullName>
    </submittedName>
</protein>
<accession>A0A0W1ALS7</accession>
<dbReference type="RefSeq" id="WP_133141228.1">
    <property type="nucleotide sequence ID" value="NZ_CAAAIQ010000006.1"/>
</dbReference>
<dbReference type="OrthoDB" id="5638063at2"/>
<dbReference type="PATRIC" id="fig|66969.6.peg.819"/>
<name>A0A0W1ALS7_9GAMM</name>
<dbReference type="AlphaFoldDB" id="A0A0W1ALS7"/>
<comment type="caution">
    <text evidence="1">The sequence shown here is derived from an EMBL/GenBank/DDBJ whole genome shotgun (WGS) entry which is preliminary data.</text>
</comment>
<reference evidence="1 2" key="1">
    <citation type="submission" date="2015-11" db="EMBL/GenBank/DDBJ databases">
        <title>Genomic analysis of 38 Legionella species identifies large and diverse effector repertoires.</title>
        <authorList>
            <person name="Burstein D."/>
            <person name="Amaro F."/>
            <person name="Zusman T."/>
            <person name="Lifshitz Z."/>
            <person name="Cohen O."/>
            <person name="Gilbert J.A."/>
            <person name="Pupko T."/>
            <person name="Shuman H.A."/>
            <person name="Segal G."/>
        </authorList>
    </citation>
    <scope>NUCLEOTIDE SEQUENCE [LARGE SCALE GENOMIC DNA]</scope>
    <source>
        <strain evidence="1 2">ATCC 51914</strain>
    </source>
</reference>